<feature type="domain" description="HTH myb-type" evidence="3">
    <location>
        <begin position="14"/>
        <end position="66"/>
    </location>
</feature>
<reference evidence="4" key="1">
    <citation type="journal article" date="2021" name="Nat. Commun.">
        <title>Genetic determinants of endophytism in the Arabidopsis root mycobiome.</title>
        <authorList>
            <person name="Mesny F."/>
            <person name="Miyauchi S."/>
            <person name="Thiergart T."/>
            <person name="Pickel B."/>
            <person name="Atanasova L."/>
            <person name="Karlsson M."/>
            <person name="Huettel B."/>
            <person name="Barry K.W."/>
            <person name="Haridas S."/>
            <person name="Chen C."/>
            <person name="Bauer D."/>
            <person name="Andreopoulos W."/>
            <person name="Pangilinan J."/>
            <person name="LaButti K."/>
            <person name="Riley R."/>
            <person name="Lipzen A."/>
            <person name="Clum A."/>
            <person name="Drula E."/>
            <person name="Henrissat B."/>
            <person name="Kohler A."/>
            <person name="Grigoriev I.V."/>
            <person name="Martin F.M."/>
            <person name="Hacquard S."/>
        </authorList>
    </citation>
    <scope>NUCLEOTIDE SEQUENCE</scope>
    <source>
        <strain evidence="4">MPI-CAGE-AT-0023</strain>
    </source>
</reference>
<feature type="region of interest" description="Disordered" evidence="1">
    <location>
        <begin position="246"/>
        <end position="347"/>
    </location>
</feature>
<dbReference type="Pfam" id="PF00249">
    <property type="entry name" value="Myb_DNA-binding"/>
    <property type="match status" value="3"/>
</dbReference>
<dbReference type="PROSITE" id="PS50090">
    <property type="entry name" value="MYB_LIKE"/>
    <property type="match status" value="3"/>
</dbReference>
<dbReference type="Gene3D" id="1.10.10.60">
    <property type="entry name" value="Homeodomain-like"/>
    <property type="match status" value="3"/>
</dbReference>
<evidence type="ECO:0000256" key="1">
    <source>
        <dbReference type="SAM" id="MobiDB-lite"/>
    </source>
</evidence>
<organism evidence="4 5">
    <name type="scientific">Fusarium redolens</name>
    <dbReference type="NCBI Taxonomy" id="48865"/>
    <lineage>
        <taxon>Eukaryota</taxon>
        <taxon>Fungi</taxon>
        <taxon>Dikarya</taxon>
        <taxon>Ascomycota</taxon>
        <taxon>Pezizomycotina</taxon>
        <taxon>Sordariomycetes</taxon>
        <taxon>Hypocreomycetidae</taxon>
        <taxon>Hypocreales</taxon>
        <taxon>Nectriaceae</taxon>
        <taxon>Fusarium</taxon>
        <taxon>Fusarium redolens species complex</taxon>
    </lineage>
</organism>
<feature type="domain" description="Myb-like" evidence="2">
    <location>
        <begin position="71"/>
        <end position="121"/>
    </location>
</feature>
<dbReference type="Proteomes" id="UP000720189">
    <property type="component" value="Unassembled WGS sequence"/>
</dbReference>
<accession>A0A9P9HMB1</accession>
<dbReference type="RefSeq" id="XP_046052261.1">
    <property type="nucleotide sequence ID" value="XM_046195368.1"/>
</dbReference>
<feature type="region of interest" description="Disordered" evidence="1">
    <location>
        <begin position="173"/>
        <end position="216"/>
    </location>
</feature>
<evidence type="ECO:0000259" key="3">
    <source>
        <dbReference type="PROSITE" id="PS51294"/>
    </source>
</evidence>
<dbReference type="GeneID" id="70225322"/>
<comment type="caution">
    <text evidence="4">The sequence shown here is derived from an EMBL/GenBank/DDBJ whole genome shotgun (WGS) entry which is preliminary data.</text>
</comment>
<dbReference type="Pfam" id="PF06985">
    <property type="entry name" value="HET"/>
    <property type="match status" value="1"/>
</dbReference>
<dbReference type="InterPro" id="IPR052895">
    <property type="entry name" value="HetReg/Transcr_Mod"/>
</dbReference>
<dbReference type="PANTHER" id="PTHR24148:SF82">
    <property type="entry name" value="HETEROKARYON INCOMPATIBILITY DOMAIN-CONTAINING PROTEIN"/>
    <property type="match status" value="1"/>
</dbReference>
<feature type="domain" description="Myb-like" evidence="2">
    <location>
        <begin position="14"/>
        <end position="70"/>
    </location>
</feature>
<dbReference type="OrthoDB" id="2157530at2759"/>
<evidence type="ECO:0000259" key="2">
    <source>
        <dbReference type="PROSITE" id="PS50090"/>
    </source>
</evidence>
<protein>
    <submittedName>
        <fullName evidence="4">Uncharacterized protein</fullName>
    </submittedName>
</protein>
<dbReference type="InterPro" id="IPR017930">
    <property type="entry name" value="Myb_dom"/>
</dbReference>
<dbReference type="SUPFAM" id="SSF46689">
    <property type="entry name" value="Homeodomain-like"/>
    <property type="match status" value="2"/>
</dbReference>
<feature type="compositionally biased region" description="Polar residues" evidence="1">
    <location>
        <begin position="289"/>
        <end position="300"/>
    </location>
</feature>
<dbReference type="InterPro" id="IPR010730">
    <property type="entry name" value="HET"/>
</dbReference>
<dbReference type="InterPro" id="IPR009057">
    <property type="entry name" value="Homeodomain-like_sf"/>
</dbReference>
<sequence length="893" mass="99987">MSGQETSPQSPPANTPKHRRPWTSAEDATLRTLVGHFGASRGSEGRWKDIAAGLEGRTAKDCRKRWLHSLDPSLRKGRWTSQEDEILLSAYARLGPLWNEIALLIPGRKDDQCSKRYNDILNPSAKNRLSDWTAEEDNLLRQGVATLGHRWVAISSRIPGRPPLTCRNRWRTLSRLSHNRQSRSQGTTPSSSSQMSPFDNGISPAPHNPNLSIETNHGTATDLMHFPMDADMGHDQMGSSFLDSAFFDTFTGPSPSPLRESDPSDETETPNDISAQAPAPTNPAPVPDLSSNITRQTQSDPKPWPQPPKPPQAQQHQNTTNASFMPSPSTWSSLGTMLPPGTSPTDQNLWLGIAGNPPTPKNWTAPGPVDEANPLPQRSTTTIITINRKPRRCKHIYKTRMDLKTQDDALNLTDLTSSSHASTGLFIRILQILPGQNGDPVRCTLPTVSLYDNPSHEGLSYSWGDPSTVTSNLYSALRRLRFGDKTRHIWADALCINQADTTERTHQVGLMRNIYSSTTEGILWPGEFSGNGDVGANSISHDTAATAFDLNSQEYLQSMAREELDLPLSEAKRAHLMSARHDRNGCYITNPQCHDVLYKIWDCIEGFRLLQEERDKGILVRMALEMFRFRSRALADYTIPHETAFKYVVRSLIQESNNLGPLLRVAEHASLRSVTLPSWCPDYGSSFPETHENLDQEFGWLYMYNWYEAGGKDGPTTRFSLIDSRLDLQGIVVDRIIKVEVPIYNNDDKAKSISHWQQHRYSSVRCPGAYDETGWCEMVRDMSVVFSNKPCEYARPRTRTGFDTMIDHLSDPESQFTLFQYQTFHTETGLVGYARLDVQAGDVISVLLGGNMPFILRPLDDGTFGYVGQVFVHGIMDGEALQQGRELEWITLV</sequence>
<dbReference type="InterPro" id="IPR001005">
    <property type="entry name" value="SANT/Myb"/>
</dbReference>
<gene>
    <name evidence="4" type="ORF">BKA55DRAFT_592270</name>
</gene>
<evidence type="ECO:0000313" key="4">
    <source>
        <dbReference type="EMBL" id="KAH7259553.1"/>
    </source>
</evidence>
<name>A0A9P9HMB1_FUSRE</name>
<feature type="compositionally biased region" description="Pro residues" evidence="1">
    <location>
        <begin position="302"/>
        <end position="311"/>
    </location>
</feature>
<dbReference type="AlphaFoldDB" id="A0A9P9HMB1"/>
<dbReference type="CDD" id="cd00167">
    <property type="entry name" value="SANT"/>
    <property type="match status" value="2"/>
</dbReference>
<feature type="region of interest" description="Disordered" evidence="1">
    <location>
        <begin position="1"/>
        <end position="24"/>
    </location>
</feature>
<keyword evidence="5" id="KW-1185">Reference proteome</keyword>
<proteinExistence type="predicted"/>
<feature type="domain" description="HTH myb-type" evidence="3">
    <location>
        <begin position="132"/>
        <end position="178"/>
    </location>
</feature>
<dbReference type="EMBL" id="JAGMUX010000005">
    <property type="protein sequence ID" value="KAH7259553.1"/>
    <property type="molecule type" value="Genomic_DNA"/>
</dbReference>
<feature type="compositionally biased region" description="Polar residues" evidence="1">
    <location>
        <begin position="318"/>
        <end position="335"/>
    </location>
</feature>
<dbReference type="Pfam" id="PF26639">
    <property type="entry name" value="Het-6_barrel"/>
    <property type="match status" value="1"/>
</dbReference>
<dbReference type="PROSITE" id="PS51294">
    <property type="entry name" value="HTH_MYB"/>
    <property type="match status" value="3"/>
</dbReference>
<dbReference type="SMART" id="SM00717">
    <property type="entry name" value="SANT"/>
    <property type="match status" value="3"/>
</dbReference>
<dbReference type="PANTHER" id="PTHR24148">
    <property type="entry name" value="ANKYRIN REPEAT DOMAIN-CONTAINING PROTEIN 39 HOMOLOG-RELATED"/>
    <property type="match status" value="1"/>
</dbReference>
<feature type="compositionally biased region" description="Low complexity" evidence="1">
    <location>
        <begin position="182"/>
        <end position="197"/>
    </location>
</feature>
<evidence type="ECO:0000313" key="5">
    <source>
        <dbReference type="Proteomes" id="UP000720189"/>
    </source>
</evidence>
<feature type="domain" description="HTH myb-type" evidence="3">
    <location>
        <begin position="71"/>
        <end position="125"/>
    </location>
</feature>
<feature type="domain" description="Myb-like" evidence="2">
    <location>
        <begin position="124"/>
        <end position="174"/>
    </location>
</feature>